<feature type="chain" id="PRO_5026699625" evidence="5">
    <location>
        <begin position="20"/>
        <end position="386"/>
    </location>
</feature>
<dbReference type="InterPro" id="IPR003598">
    <property type="entry name" value="Ig_sub2"/>
</dbReference>
<feature type="non-terminal residue" evidence="8">
    <location>
        <position position="386"/>
    </location>
</feature>
<feature type="domain" description="Ig-like" evidence="6">
    <location>
        <begin position="209"/>
        <end position="285"/>
    </location>
</feature>
<evidence type="ECO:0000256" key="3">
    <source>
        <dbReference type="ARBA" id="ARBA00023180"/>
    </source>
</evidence>
<gene>
    <name evidence="8" type="primary">LOC104967419</name>
</gene>
<organism evidence="7 8">
    <name type="scientific">Notothenia coriiceps</name>
    <name type="common">black rockcod</name>
    <dbReference type="NCBI Taxonomy" id="8208"/>
    <lineage>
        <taxon>Eukaryota</taxon>
        <taxon>Metazoa</taxon>
        <taxon>Chordata</taxon>
        <taxon>Craniata</taxon>
        <taxon>Vertebrata</taxon>
        <taxon>Euteleostomi</taxon>
        <taxon>Actinopterygii</taxon>
        <taxon>Neopterygii</taxon>
        <taxon>Teleostei</taxon>
        <taxon>Neoteleostei</taxon>
        <taxon>Acanthomorphata</taxon>
        <taxon>Eupercaria</taxon>
        <taxon>Perciformes</taxon>
        <taxon>Notothenioidei</taxon>
        <taxon>Nototheniidae</taxon>
        <taxon>Notothenia</taxon>
    </lineage>
</organism>
<evidence type="ECO:0000256" key="1">
    <source>
        <dbReference type="ARBA" id="ARBA00022729"/>
    </source>
</evidence>
<dbReference type="InterPro" id="IPR003599">
    <property type="entry name" value="Ig_sub"/>
</dbReference>
<accession>A0A6I9Q2D0</accession>
<dbReference type="AlphaFoldDB" id="A0A6I9Q2D0"/>
<evidence type="ECO:0000259" key="6">
    <source>
        <dbReference type="PROSITE" id="PS50835"/>
    </source>
</evidence>
<dbReference type="SMART" id="SM00408">
    <property type="entry name" value="IGc2"/>
    <property type="match status" value="4"/>
</dbReference>
<evidence type="ECO:0000313" key="8">
    <source>
        <dbReference type="RefSeq" id="XP_010795162.1"/>
    </source>
</evidence>
<dbReference type="SMART" id="SM00409">
    <property type="entry name" value="IG"/>
    <property type="match status" value="4"/>
</dbReference>
<dbReference type="PANTHER" id="PTHR44337">
    <property type="entry name" value="CARCINOEMBRYONIC ANTIGEN-RELATED CELL ADHESION MOLECULE 8"/>
    <property type="match status" value="1"/>
</dbReference>
<feature type="domain" description="Ig-like" evidence="6">
    <location>
        <begin position="114"/>
        <end position="198"/>
    </location>
</feature>
<dbReference type="PROSITE" id="PS50835">
    <property type="entry name" value="IG_LIKE"/>
    <property type="match status" value="3"/>
</dbReference>
<dbReference type="RefSeq" id="XP_010795162.1">
    <property type="nucleotide sequence ID" value="XM_010796860.1"/>
</dbReference>
<dbReference type="OrthoDB" id="6159398at2759"/>
<dbReference type="GeneID" id="104967419"/>
<keyword evidence="7" id="KW-1185">Reference proteome</keyword>
<reference evidence="8" key="1">
    <citation type="submission" date="2025-08" db="UniProtKB">
        <authorList>
            <consortium name="RefSeq"/>
        </authorList>
    </citation>
    <scope>IDENTIFICATION</scope>
    <source>
        <tissue evidence="8">Muscle</tissue>
    </source>
</reference>
<evidence type="ECO:0000256" key="2">
    <source>
        <dbReference type="ARBA" id="ARBA00023157"/>
    </source>
</evidence>
<dbReference type="Pfam" id="PF13927">
    <property type="entry name" value="Ig_3"/>
    <property type="match status" value="3"/>
</dbReference>
<dbReference type="Gene3D" id="2.60.40.10">
    <property type="entry name" value="Immunoglobulins"/>
    <property type="match status" value="4"/>
</dbReference>
<keyword evidence="2" id="KW-1015">Disulfide bond</keyword>
<dbReference type="InterPro" id="IPR036179">
    <property type="entry name" value="Ig-like_dom_sf"/>
</dbReference>
<dbReference type="KEGG" id="ncc:104967419"/>
<dbReference type="InterPro" id="IPR007110">
    <property type="entry name" value="Ig-like_dom"/>
</dbReference>
<dbReference type="InterPro" id="IPR052598">
    <property type="entry name" value="IgSF_CEA-related"/>
</dbReference>
<keyword evidence="4" id="KW-0393">Immunoglobulin domain</keyword>
<sequence>MDVRVVLLILATTITATGSQKIYASRNPLAVGSSVTLFSQDIVTTGTWIFHNNLIVFIVPDNAIIADSWKDRVTFNSTSSSLTITSVKLEDSGEYTLTAINTFTAKLTLSVQVPISNVSLTASNTDLVEFNDTAVLTCSVLNGTSLSYVWMKGSSEVAAGAGVQLSDGGATLTMVGVTRYDEGSYRCNVSNGVSDAISPPVHLNINYGPSNTTMTITPMRSAYITGSNITLSCSAESKPPAGVQWMFNGVKLNHFGPELQLEMVAENKSGNYKCILHNTVTSRFTSKSGMIRILTPIVAVVVNPTGGPPILHEQYMLHCEVTGYVGNIQWSRNGQPITADNTSVIDMTNRTLLLKPVQLSDNGDYRCEASSPVSNMTSHPYTVEVN</sequence>
<proteinExistence type="predicted"/>
<evidence type="ECO:0000256" key="5">
    <source>
        <dbReference type="SAM" id="SignalP"/>
    </source>
</evidence>
<dbReference type="SUPFAM" id="SSF48726">
    <property type="entry name" value="Immunoglobulin"/>
    <property type="match status" value="3"/>
</dbReference>
<name>A0A6I9Q2D0_9TELE</name>
<protein>
    <submittedName>
        <fullName evidence="8">Carcinoembryonic antigen-related cell adhesion molecule 1-like</fullName>
    </submittedName>
</protein>
<keyword evidence="3" id="KW-0325">Glycoprotein</keyword>
<dbReference type="PANTHER" id="PTHR44337:SF20">
    <property type="entry name" value="CARCINOEMBRYONIC ANTIGEN-RELATED CELL ADHESION MOLECULE 5-RELATED"/>
    <property type="match status" value="1"/>
</dbReference>
<keyword evidence="1 5" id="KW-0732">Signal</keyword>
<dbReference type="Proteomes" id="UP000504611">
    <property type="component" value="Unplaced"/>
</dbReference>
<dbReference type="InterPro" id="IPR013783">
    <property type="entry name" value="Ig-like_fold"/>
</dbReference>
<evidence type="ECO:0000313" key="7">
    <source>
        <dbReference type="Proteomes" id="UP000504611"/>
    </source>
</evidence>
<feature type="domain" description="Ig-like" evidence="6">
    <location>
        <begin position="296"/>
        <end position="384"/>
    </location>
</feature>
<evidence type="ECO:0000256" key="4">
    <source>
        <dbReference type="ARBA" id="ARBA00023319"/>
    </source>
</evidence>
<feature type="signal peptide" evidence="5">
    <location>
        <begin position="1"/>
        <end position="19"/>
    </location>
</feature>